<dbReference type="STRING" id="435.A0U92_10495"/>
<proteinExistence type="predicted"/>
<reference evidence="2 3" key="1">
    <citation type="submission" date="2016-03" db="EMBL/GenBank/DDBJ databases">
        <title>Acetic acid bacteria sequencing.</title>
        <authorList>
            <person name="Brandt J."/>
            <person name="Jakob F."/>
            <person name="Vogel R.F."/>
        </authorList>
    </citation>
    <scope>NUCLEOTIDE SEQUENCE [LARGE SCALE GENOMIC DNA]</scope>
    <source>
        <strain evidence="2 3">TMW2.1153</strain>
    </source>
</reference>
<keyword evidence="3" id="KW-1185">Reference proteome</keyword>
<name>A0A1U9KHD9_ACEAC</name>
<evidence type="ECO:0000313" key="3">
    <source>
        <dbReference type="Proteomes" id="UP000188937"/>
    </source>
</evidence>
<protein>
    <submittedName>
        <fullName evidence="2">Uncharacterized protein</fullName>
    </submittedName>
</protein>
<feature type="compositionally biased region" description="Polar residues" evidence="1">
    <location>
        <begin position="470"/>
        <end position="480"/>
    </location>
</feature>
<dbReference type="KEGG" id="aace:A0U92_10495"/>
<sequence length="690" mass="78506">MDHPLNINLVNAPCAAGKTYVALKKIAYAEEVSNQLTILAQPTVELCEESYKQSQSRYKMLVTSKVSSHSFDVASQLTITEDDNAFKQLLSTILTKNKQLRDPDFNETGITIITTHANLINLRLSGFNDLHEWVVVWDEVPGYTIQLPSKIPLTFQYIKDCFEIEDQTGECGLLKVINKKQLEDTLAADEVMNNGYHDFKNVLLADDIVDIHVDSQQYNNFVDLTDDSFSLKSLATLRPQFFGDTRETIIMGANITNSLIYKALFSDADFVKHKTSWEKELRFQKHDGSKVTIYYGYEGRWSQNKANKINIKSETYLQALVDAAANQWKGKQWAYLSNIEKTVKGKKRNQIKLPPLTRAHELPKKPYGFNKYSHIERIASFTALIPHPDFVSLFTAATGISIEEFLLANYYETVYQSLMRGTMRDPDNKNPKEFVLPDKDTADWLASEVFAGAKLVKFDLPDEAPKKSGRPTTGTAANATDRSRKRREKEKNELLKDLHDAQSLDFASYVFAGKFDKTGTPITDVNDVDLFSNQLKTFFDRETDDKHNNDLICPAMMDASRSTETSRGKDNVIAAKHIYLDIDDGDMRHEDFAAMFPKWRMIVYSTFSSTTAKPRWRVIIPTQDIMTAAIYERMAQHINKVLKRKGYHPKKDIDKAGKQGIWKCSGLDLSKLGPTNMMYLPVRNAAHPNE</sequence>
<evidence type="ECO:0000313" key="2">
    <source>
        <dbReference type="EMBL" id="AQS85139.1"/>
    </source>
</evidence>
<evidence type="ECO:0000256" key="1">
    <source>
        <dbReference type="SAM" id="MobiDB-lite"/>
    </source>
</evidence>
<gene>
    <name evidence="2" type="ORF">A0U92_10495</name>
</gene>
<accession>A0A1U9KHD9</accession>
<organism evidence="2 3">
    <name type="scientific">Acetobacter aceti</name>
    <dbReference type="NCBI Taxonomy" id="435"/>
    <lineage>
        <taxon>Bacteria</taxon>
        <taxon>Pseudomonadati</taxon>
        <taxon>Pseudomonadota</taxon>
        <taxon>Alphaproteobacteria</taxon>
        <taxon>Acetobacterales</taxon>
        <taxon>Acetobacteraceae</taxon>
        <taxon>Acetobacter</taxon>
        <taxon>Acetobacter subgen. Acetobacter</taxon>
    </lineage>
</organism>
<dbReference type="AlphaFoldDB" id="A0A1U9KHD9"/>
<feature type="region of interest" description="Disordered" evidence="1">
    <location>
        <begin position="461"/>
        <end position="492"/>
    </location>
</feature>
<dbReference type="EMBL" id="CP014692">
    <property type="protein sequence ID" value="AQS85139.1"/>
    <property type="molecule type" value="Genomic_DNA"/>
</dbReference>
<dbReference type="Proteomes" id="UP000188937">
    <property type="component" value="Chromosome"/>
</dbReference>